<dbReference type="OrthoDB" id="9781887at2"/>
<dbReference type="InterPro" id="IPR014729">
    <property type="entry name" value="Rossmann-like_a/b/a_fold"/>
</dbReference>
<organism evidence="5 6">
    <name type="scientific">Campylobacter gracilis RM3268</name>
    <dbReference type="NCBI Taxonomy" id="553220"/>
    <lineage>
        <taxon>Bacteria</taxon>
        <taxon>Pseudomonadati</taxon>
        <taxon>Campylobacterota</taxon>
        <taxon>Epsilonproteobacteria</taxon>
        <taxon>Campylobacterales</taxon>
        <taxon>Campylobacteraceae</taxon>
        <taxon>Campylobacter</taxon>
    </lineage>
</organism>
<keyword evidence="6" id="KW-1185">Reference proteome</keyword>
<dbReference type="Gene3D" id="3.40.50.620">
    <property type="entry name" value="HUPs"/>
    <property type="match status" value="1"/>
</dbReference>
<dbReference type="PANTHER" id="PTHR11933">
    <property type="entry name" value="TRNA 5-METHYLAMINOMETHYL-2-THIOURIDYLATE -METHYLTRANSFERASE"/>
    <property type="match status" value="1"/>
</dbReference>
<dbReference type="STRING" id="824.CGRAC_0128"/>
<dbReference type="GO" id="GO:0005524">
    <property type="term" value="F:ATP binding"/>
    <property type="evidence" value="ECO:0007669"/>
    <property type="project" value="UniProtKB-KW"/>
</dbReference>
<feature type="domain" description="NFACT protein RNA binding" evidence="4">
    <location>
        <begin position="227"/>
        <end position="309"/>
    </location>
</feature>
<dbReference type="PANTHER" id="PTHR11933:SF6">
    <property type="entry name" value="THIL AANH DOMAIN-CONTAINING PROTEIN"/>
    <property type="match status" value="1"/>
</dbReference>
<dbReference type="GO" id="GO:0004810">
    <property type="term" value="F:CCA tRNA nucleotidyltransferase activity"/>
    <property type="evidence" value="ECO:0007669"/>
    <property type="project" value="InterPro"/>
</dbReference>
<accession>C8PI59</accession>
<dbReference type="RefSeq" id="WP_005871480.1">
    <property type="nucleotide sequence ID" value="NZ_ACYG01000025.1"/>
</dbReference>
<evidence type="ECO:0000256" key="1">
    <source>
        <dbReference type="ARBA" id="ARBA00022741"/>
    </source>
</evidence>
<keyword evidence="1" id="KW-0547">Nucleotide-binding</keyword>
<protein>
    <submittedName>
        <fullName evidence="5">Uncharacterized protein</fullName>
    </submittedName>
</protein>
<dbReference type="InterPro" id="IPR059101">
    <property type="entry name" value="NFACT-R_2"/>
</dbReference>
<dbReference type="SUPFAM" id="SSF52402">
    <property type="entry name" value="Adenine nucleotide alpha hydrolases-like"/>
    <property type="match status" value="1"/>
</dbReference>
<evidence type="ECO:0000259" key="4">
    <source>
        <dbReference type="Pfam" id="PF18297"/>
    </source>
</evidence>
<evidence type="ECO:0000313" key="5">
    <source>
        <dbReference type="EMBL" id="EEV17449.1"/>
    </source>
</evidence>
<comment type="caution">
    <text evidence="5">The sequence shown here is derived from an EMBL/GenBank/DDBJ whole genome shotgun (WGS) entry which is preliminary data.</text>
</comment>
<gene>
    <name evidence="5" type="ORF">CAMGR0001_0040</name>
</gene>
<evidence type="ECO:0000313" key="6">
    <source>
        <dbReference type="Proteomes" id="UP000005709"/>
    </source>
</evidence>
<evidence type="ECO:0000259" key="3">
    <source>
        <dbReference type="Pfam" id="PF02568"/>
    </source>
</evidence>
<feature type="domain" description="Thil AANH" evidence="3">
    <location>
        <begin position="2"/>
        <end position="145"/>
    </location>
</feature>
<dbReference type="Pfam" id="PF18297">
    <property type="entry name" value="NFACT-R_2"/>
    <property type="match status" value="1"/>
</dbReference>
<proteinExistence type="predicted"/>
<keyword evidence="2" id="KW-0067">ATP-binding</keyword>
<dbReference type="Proteomes" id="UP000005709">
    <property type="component" value="Unassembled WGS sequence"/>
</dbReference>
<dbReference type="InterPro" id="IPR020536">
    <property type="entry name" value="ThiI_AANH"/>
</dbReference>
<sequence length="327" mass="35620">MKALALFSGGLDSMLAVKLIVSQGIEVLALNMDIGFGGKDDKSEIMRRRAAAAGANFKSVDIRSEYLQQVLFGPKYGYGKHFNPCIDCHGYMFKTALAMLQSEGASFIITGEVLGQRPMSQRAQALAQVGGLSGDEEGLILRPLCAKLLPLTTPEIKSWVDRGALLDISGRGRARQMQLAAEFGFEDYETPAGGCLLTVQSFSERIKDAIKFEKIETPADAEILKFGRHLRLPEGAKLIIGRDESDNKKLAAVQNPKFSEIKFKDDVVGALSLLSRGASEADRELAARLALTYAKTDAARSYTLLIDGNELSVSPFESKDAARKYFV</sequence>
<dbReference type="Pfam" id="PF02568">
    <property type="entry name" value="ThiI"/>
    <property type="match status" value="1"/>
</dbReference>
<dbReference type="eggNOG" id="COG0037">
    <property type="taxonomic scope" value="Bacteria"/>
</dbReference>
<reference evidence="5 6" key="1">
    <citation type="submission" date="2009-07" db="EMBL/GenBank/DDBJ databases">
        <authorList>
            <person name="Madupu R."/>
            <person name="Sebastian Y."/>
            <person name="Durkin A.S."/>
            <person name="Torralba M."/>
            <person name="Methe B."/>
            <person name="Sutton G.G."/>
            <person name="Strausberg R.L."/>
            <person name="Nelson K.E."/>
        </authorList>
    </citation>
    <scope>NUCLEOTIDE SEQUENCE [LARGE SCALE GENOMIC DNA]</scope>
    <source>
        <strain evidence="5 6">RM3268</strain>
    </source>
</reference>
<dbReference type="AlphaFoldDB" id="C8PI59"/>
<name>C8PI59_9BACT</name>
<evidence type="ECO:0000256" key="2">
    <source>
        <dbReference type="ARBA" id="ARBA00022840"/>
    </source>
</evidence>
<dbReference type="EMBL" id="ACYG01000025">
    <property type="protein sequence ID" value="EEV17449.1"/>
    <property type="molecule type" value="Genomic_DNA"/>
</dbReference>